<dbReference type="InterPro" id="IPR047506">
    <property type="entry name" value="UBR7-like_UBR-box"/>
</dbReference>
<dbReference type="PANTHER" id="PTHR13513:SF9">
    <property type="entry name" value="E3 UBIQUITIN-PROTEIN LIGASE UBR7-RELATED"/>
    <property type="match status" value="1"/>
</dbReference>
<evidence type="ECO:0000256" key="8">
    <source>
        <dbReference type="ARBA" id="ARBA00022771"/>
    </source>
</evidence>
<evidence type="ECO:0000256" key="10">
    <source>
        <dbReference type="ARBA" id="ARBA00022833"/>
    </source>
</evidence>
<comment type="pathway">
    <text evidence="2">Protein modification; protein ubiquitination.</text>
</comment>
<dbReference type="Pfam" id="PF02207">
    <property type="entry name" value="zf-UBR"/>
    <property type="match status" value="1"/>
</dbReference>
<dbReference type="Proteomes" id="UP001209878">
    <property type="component" value="Unassembled WGS sequence"/>
</dbReference>
<evidence type="ECO:0000313" key="20">
    <source>
        <dbReference type="Proteomes" id="UP001209878"/>
    </source>
</evidence>
<keyword evidence="8" id="KW-0863">Zinc-finger</keyword>
<dbReference type="InterPro" id="IPR003126">
    <property type="entry name" value="Znf_UBR"/>
</dbReference>
<dbReference type="SMART" id="SM00396">
    <property type="entry name" value="ZnF_UBR1"/>
    <property type="match status" value="1"/>
</dbReference>
<evidence type="ECO:0000256" key="5">
    <source>
        <dbReference type="ARBA" id="ARBA00022553"/>
    </source>
</evidence>
<dbReference type="InterPro" id="IPR011011">
    <property type="entry name" value="Znf_FYVE_PHD"/>
</dbReference>
<dbReference type="Gene3D" id="3.30.40.10">
    <property type="entry name" value="Zinc/RING finger domain, C3HC4 (zinc finger)"/>
    <property type="match status" value="1"/>
</dbReference>
<evidence type="ECO:0000256" key="17">
    <source>
        <dbReference type="SAM" id="MobiDB-lite"/>
    </source>
</evidence>
<keyword evidence="4" id="KW-1017">Isopeptide bond</keyword>
<comment type="function">
    <text evidence="12">E3 ubiquitin-protein ligase which is a component of the N-end rule pathway. Recognizes and binds to proteins bearing specific N-terminal residues that are destabilizing according to the N-end rule, leading to their ubiquitination and subsequent degradation.</text>
</comment>
<evidence type="ECO:0000256" key="2">
    <source>
        <dbReference type="ARBA" id="ARBA00004906"/>
    </source>
</evidence>
<proteinExistence type="predicted"/>
<evidence type="ECO:0000313" key="19">
    <source>
        <dbReference type="EMBL" id="KAK2192908.1"/>
    </source>
</evidence>
<dbReference type="GO" id="GO:0061630">
    <property type="term" value="F:ubiquitin protein ligase activity"/>
    <property type="evidence" value="ECO:0007669"/>
    <property type="project" value="UniProtKB-EC"/>
</dbReference>
<keyword evidence="9" id="KW-0833">Ubl conjugation pathway</keyword>
<evidence type="ECO:0000256" key="16">
    <source>
        <dbReference type="PROSITE-ProRule" id="PRU00508"/>
    </source>
</evidence>
<keyword evidence="11" id="KW-0832">Ubl conjugation</keyword>
<gene>
    <name evidence="19" type="ORF">NP493_20g01007</name>
</gene>
<dbReference type="AlphaFoldDB" id="A0AAD9UKI1"/>
<keyword evidence="10" id="KW-0862">Zinc</keyword>
<dbReference type="GO" id="GO:0008270">
    <property type="term" value="F:zinc ion binding"/>
    <property type="evidence" value="ECO:0007669"/>
    <property type="project" value="UniProtKB-KW"/>
</dbReference>
<evidence type="ECO:0000256" key="1">
    <source>
        <dbReference type="ARBA" id="ARBA00000900"/>
    </source>
</evidence>
<evidence type="ECO:0000256" key="6">
    <source>
        <dbReference type="ARBA" id="ARBA00022679"/>
    </source>
</evidence>
<dbReference type="EC" id="2.3.2.27" evidence="3"/>
<organism evidence="19 20">
    <name type="scientific">Ridgeia piscesae</name>
    <name type="common">Tubeworm</name>
    <dbReference type="NCBI Taxonomy" id="27915"/>
    <lineage>
        <taxon>Eukaryota</taxon>
        <taxon>Metazoa</taxon>
        <taxon>Spiralia</taxon>
        <taxon>Lophotrochozoa</taxon>
        <taxon>Annelida</taxon>
        <taxon>Polychaeta</taxon>
        <taxon>Sedentaria</taxon>
        <taxon>Canalipalpata</taxon>
        <taxon>Sabellida</taxon>
        <taxon>Siboglinidae</taxon>
        <taxon>Ridgeia</taxon>
    </lineage>
</organism>
<evidence type="ECO:0000256" key="14">
    <source>
        <dbReference type="ARBA" id="ARBA00078314"/>
    </source>
</evidence>
<dbReference type="PANTHER" id="PTHR13513">
    <property type="entry name" value="E3 UBIQUITIN-PROTEIN LIGASE UBR7"/>
    <property type="match status" value="1"/>
</dbReference>
<evidence type="ECO:0000256" key="7">
    <source>
        <dbReference type="ARBA" id="ARBA00022723"/>
    </source>
</evidence>
<dbReference type="CDD" id="cd15542">
    <property type="entry name" value="PHD_UBR7"/>
    <property type="match status" value="1"/>
</dbReference>
<feature type="region of interest" description="Disordered" evidence="17">
    <location>
        <begin position="209"/>
        <end position="253"/>
    </location>
</feature>
<comment type="catalytic activity">
    <reaction evidence="1">
        <text>S-ubiquitinyl-[E2 ubiquitin-conjugating enzyme]-L-cysteine + [acceptor protein]-L-lysine = [E2 ubiquitin-conjugating enzyme]-L-cysteine + N(6)-ubiquitinyl-[acceptor protein]-L-lysine.</text>
        <dbReference type="EC" id="2.3.2.27"/>
    </reaction>
</comment>
<keyword evidence="20" id="KW-1185">Reference proteome</keyword>
<evidence type="ECO:0000259" key="18">
    <source>
        <dbReference type="PROSITE" id="PS51157"/>
    </source>
</evidence>
<evidence type="ECO:0000256" key="4">
    <source>
        <dbReference type="ARBA" id="ARBA00022499"/>
    </source>
</evidence>
<reference evidence="19" key="1">
    <citation type="journal article" date="2023" name="Mol. Biol. Evol.">
        <title>Third-Generation Sequencing Reveals the Adaptive Role of the Epigenome in Three Deep-Sea Polychaetes.</title>
        <authorList>
            <person name="Perez M."/>
            <person name="Aroh O."/>
            <person name="Sun Y."/>
            <person name="Lan Y."/>
            <person name="Juniper S.K."/>
            <person name="Young C.R."/>
            <person name="Angers B."/>
            <person name="Qian P.Y."/>
        </authorList>
    </citation>
    <scope>NUCLEOTIDE SEQUENCE</scope>
    <source>
        <strain evidence="19">R07B-5</strain>
    </source>
</reference>
<dbReference type="SUPFAM" id="SSF57903">
    <property type="entry name" value="FYVE/PHD zinc finger"/>
    <property type="match status" value="1"/>
</dbReference>
<feature type="zinc finger region" description="UBR-type" evidence="16">
    <location>
        <begin position="47"/>
        <end position="119"/>
    </location>
</feature>
<comment type="caution">
    <text evidence="19">The sequence shown here is derived from an EMBL/GenBank/DDBJ whole genome shotgun (WGS) entry which is preliminary data.</text>
</comment>
<evidence type="ECO:0000256" key="9">
    <source>
        <dbReference type="ARBA" id="ARBA00022786"/>
    </source>
</evidence>
<keyword evidence="6" id="KW-0808">Transferase</keyword>
<evidence type="ECO:0000256" key="3">
    <source>
        <dbReference type="ARBA" id="ARBA00012483"/>
    </source>
</evidence>
<evidence type="ECO:0000256" key="11">
    <source>
        <dbReference type="ARBA" id="ARBA00022843"/>
    </source>
</evidence>
<protein>
    <recommendedName>
        <fullName evidence="13">Putative E3 ubiquitin-protein ligase UBR7</fullName>
        <ecNumber evidence="3">2.3.2.27</ecNumber>
    </recommendedName>
    <alternativeName>
        <fullName evidence="14">N-recognin-7</fullName>
    </alternativeName>
    <alternativeName>
        <fullName evidence="15">RING-type E3 ubiquitin transferase UBR7</fullName>
    </alternativeName>
</protein>
<dbReference type="FunFam" id="3.30.40.10:FF:000183">
    <property type="entry name" value="putative E3 ubiquitin-protein ligase UBR7"/>
    <property type="match status" value="1"/>
</dbReference>
<evidence type="ECO:0000256" key="13">
    <source>
        <dbReference type="ARBA" id="ARBA00071060"/>
    </source>
</evidence>
<sequence length="398" mass="44781">MADDSSGREVARENEDEDSGLSMQEVLDEENQLEEDAIAVLGDSDDKNCTYLMGYVPRQALYACDTCTGPGETPAGVCLACSYECHEGHTLHELYTKRNMRCDCGNSKFPNLTCKLCPDKVPVNADNVYNQNFLGTYCTCHRPYPDPDDQEEDEMIQCVVCEDWFHGRHLGASLPASEDFAEMVCDGCMKKHPFLQTYAADTVAQSHEVDVENVNSEDPEQTSEPAAKAPRLDPVTTKEPEAGSSQDSLREATPSGACRLEELTEKGVGQHKGAMFWPEHWRAKLCTCSKCQELYTKSLVTFLLDEDDSIKAYEDRGKARTSGTQYESGMRVLSNMDHVQQVEVLTEYNDLKTELSQYLKKFADNKKVVREEDIREFFSDLAARKKKKTSSNVQYFCK</sequence>
<dbReference type="InterPro" id="IPR040204">
    <property type="entry name" value="UBR7"/>
</dbReference>
<dbReference type="PROSITE" id="PS51157">
    <property type="entry name" value="ZF_UBR"/>
    <property type="match status" value="1"/>
</dbReference>
<dbReference type="InterPro" id="IPR013083">
    <property type="entry name" value="Znf_RING/FYVE/PHD"/>
</dbReference>
<dbReference type="EMBL" id="JAODUO010000020">
    <property type="protein sequence ID" value="KAK2192908.1"/>
    <property type="molecule type" value="Genomic_DNA"/>
</dbReference>
<feature type="compositionally biased region" description="Basic and acidic residues" evidence="17">
    <location>
        <begin position="1"/>
        <end position="13"/>
    </location>
</feature>
<evidence type="ECO:0000256" key="12">
    <source>
        <dbReference type="ARBA" id="ARBA00055627"/>
    </source>
</evidence>
<dbReference type="CDD" id="cd19677">
    <property type="entry name" value="UBR-box_UBR7"/>
    <property type="match status" value="1"/>
</dbReference>
<dbReference type="GO" id="GO:0005737">
    <property type="term" value="C:cytoplasm"/>
    <property type="evidence" value="ECO:0007669"/>
    <property type="project" value="TreeGrafter"/>
</dbReference>
<keyword evidence="5" id="KW-0597">Phosphoprotein</keyword>
<accession>A0AAD9UKI1</accession>
<evidence type="ECO:0000256" key="15">
    <source>
        <dbReference type="ARBA" id="ARBA00083573"/>
    </source>
</evidence>
<name>A0AAD9UKI1_RIDPI</name>
<feature type="domain" description="UBR-type" evidence="18">
    <location>
        <begin position="47"/>
        <end position="119"/>
    </location>
</feature>
<feature type="region of interest" description="Disordered" evidence="17">
    <location>
        <begin position="1"/>
        <end position="27"/>
    </location>
</feature>
<keyword evidence="7" id="KW-0479">Metal-binding</keyword>